<dbReference type="PANTHER" id="PTHR46558:SF13">
    <property type="entry name" value="HTH-TYPE TRANSCRIPTIONAL REGULATOR IMMR"/>
    <property type="match status" value="1"/>
</dbReference>
<dbReference type="InterPro" id="IPR010982">
    <property type="entry name" value="Lambda_DNA-bd_dom_sf"/>
</dbReference>
<evidence type="ECO:0000256" key="1">
    <source>
        <dbReference type="ARBA" id="ARBA00023125"/>
    </source>
</evidence>
<feature type="domain" description="HTH cro/C1-type" evidence="2">
    <location>
        <begin position="6"/>
        <end position="60"/>
    </location>
</feature>
<dbReference type="EMBL" id="PPGH01000042">
    <property type="protein sequence ID" value="PQJ94796.1"/>
    <property type="molecule type" value="Genomic_DNA"/>
</dbReference>
<dbReference type="SMART" id="SM00530">
    <property type="entry name" value="HTH_XRE"/>
    <property type="match status" value="1"/>
</dbReference>
<keyword evidence="4" id="KW-1185">Reference proteome</keyword>
<dbReference type="PROSITE" id="PS50943">
    <property type="entry name" value="HTH_CROC1"/>
    <property type="match status" value="1"/>
</dbReference>
<dbReference type="InterPro" id="IPR001387">
    <property type="entry name" value="Cro/C1-type_HTH"/>
</dbReference>
<evidence type="ECO:0000313" key="3">
    <source>
        <dbReference type="EMBL" id="PQJ94796.1"/>
    </source>
</evidence>
<gene>
    <name evidence="3" type="ORF">CXB77_18490</name>
</gene>
<proteinExistence type="predicted"/>
<dbReference type="SUPFAM" id="SSF47413">
    <property type="entry name" value="lambda repressor-like DNA-binding domains"/>
    <property type="match status" value="1"/>
</dbReference>
<dbReference type="OrthoDB" id="5769232at2"/>
<name>A0A2S7XMB8_9GAMM</name>
<keyword evidence="1" id="KW-0238">DNA-binding</keyword>
<sequence>MLNIKLKEARKAAGLTQNEVATALGFGQSFLSKLERGDKRPNVELLSKMAALYGVTESSLIGTVETNQPIQQSLINDDFVPAGLRELSQDKALVVALAISSEEWRTLLTLNVSGVSKSGYIQLLTTIRGVSKQ</sequence>
<protein>
    <submittedName>
        <fullName evidence="3">XRE family transcriptional regulator</fullName>
    </submittedName>
</protein>
<evidence type="ECO:0000259" key="2">
    <source>
        <dbReference type="PROSITE" id="PS50943"/>
    </source>
</evidence>
<dbReference type="PANTHER" id="PTHR46558">
    <property type="entry name" value="TRACRIPTIONAL REGULATORY PROTEIN-RELATED-RELATED"/>
    <property type="match status" value="1"/>
</dbReference>
<dbReference type="AlphaFoldDB" id="A0A2S7XMB8"/>
<evidence type="ECO:0000313" key="4">
    <source>
        <dbReference type="Proteomes" id="UP000239936"/>
    </source>
</evidence>
<dbReference type="Gene3D" id="1.10.260.40">
    <property type="entry name" value="lambda repressor-like DNA-binding domains"/>
    <property type="match status" value="1"/>
</dbReference>
<reference evidence="3 4" key="1">
    <citation type="submission" date="2018-01" db="EMBL/GenBank/DDBJ databases">
        <title>The complete genome sequence of Chromatium okenii LaCa, a purple sulfur bacterium with a turbulent life.</title>
        <authorList>
            <person name="Luedin S.M."/>
            <person name="Liechti N."/>
            <person name="Storelli N."/>
            <person name="Danza F."/>
            <person name="Wittwer M."/>
            <person name="Pothier J.F."/>
            <person name="Tonolla M.A."/>
        </authorList>
    </citation>
    <scope>NUCLEOTIDE SEQUENCE [LARGE SCALE GENOMIC DNA]</scope>
    <source>
        <strain evidence="3 4">LaCa</strain>
    </source>
</reference>
<dbReference type="Pfam" id="PF01381">
    <property type="entry name" value="HTH_3"/>
    <property type="match status" value="1"/>
</dbReference>
<dbReference type="GO" id="GO:0003677">
    <property type="term" value="F:DNA binding"/>
    <property type="evidence" value="ECO:0007669"/>
    <property type="project" value="UniProtKB-KW"/>
</dbReference>
<dbReference type="Proteomes" id="UP000239936">
    <property type="component" value="Unassembled WGS sequence"/>
</dbReference>
<dbReference type="CDD" id="cd00093">
    <property type="entry name" value="HTH_XRE"/>
    <property type="match status" value="1"/>
</dbReference>
<comment type="caution">
    <text evidence="3">The sequence shown here is derived from an EMBL/GenBank/DDBJ whole genome shotgun (WGS) entry which is preliminary data.</text>
</comment>
<accession>A0A2S7XMB8</accession>
<organism evidence="3 4">
    <name type="scientific">Chromatium okenii</name>
    <dbReference type="NCBI Taxonomy" id="61644"/>
    <lineage>
        <taxon>Bacteria</taxon>
        <taxon>Pseudomonadati</taxon>
        <taxon>Pseudomonadota</taxon>
        <taxon>Gammaproteobacteria</taxon>
        <taxon>Chromatiales</taxon>
        <taxon>Chromatiaceae</taxon>
        <taxon>Chromatium</taxon>
    </lineage>
</organism>